<dbReference type="Proteomes" id="UP001148629">
    <property type="component" value="Unassembled WGS sequence"/>
</dbReference>
<name>A0ACC1SMU9_9HYPO</name>
<protein>
    <submittedName>
        <fullName evidence="1">Uncharacterized protein</fullName>
    </submittedName>
</protein>
<sequence length="1115" mass="124339">MSSMASRDFRKHEYRVANVETSSDASIPNRQRSDMPEATQPPQVEKPPASPDEWGFTSTNDGGICKFCQLVLHPSAPQLVLHRPNVYSLVSSAYLCKVCKWLEVSLLRGSPGLAPFYQNEDPILCDTPVTVSLTKRPKYTRAIATVGSRGPRGLPLTLSTTSRLGKISSLNKFNPSHAQQATSHLYAFGSLLDLAGSPSVPLNPDQIIIKLRETLAGETGTYIALSYCWGTDPRYHSKTTHETLEDHKEGISFVSLPLTQREAILATIYLGIRYLWIDSLCIIQDSAQDWEIEAPRMGSVYSKALVTFAATSSSSPEDGLLLPFQSARCVEVHGETAIVRMETHTTIDEVSEPLNTRAWTLQETVLASRLVCFGKEQWLWKCPSRYTTEDGLVDGPRIVDNGLVQWVGIVQQGPGEDGQNFLRHWYRLVSDYSRRDLTNQTDKLKAIARLADMFAKQTGYHYVAGLWAEDLAIGLMWVPKSLDGTCETKNIPSWSWASMRGQVETPQFSKQFSTPLLELLSVEQEWQGVPFFSQLKVARLMIKGKIIRANLSKGSPNQEQLCHQIAGPGTEDFIGQGFLDYAPSTEQDISSVWYMPAYSVQKEAGDLDYHFLIIIPVPYESQASNIAVYRRVGHGVIRARPNSPGKEADGDDLFANVFATSIDRRVAWNRPGVHNEPPSGSRFAQRILYDRVLETYAKNGYRVGDVIMYSHSSGIAFPSVSVQTTCSQLLGGLPLHDHGPARGYKTVMSFNNMPVDTRDVGYTYPDAPPPYSNDPATTVSESAASAESRPHTFPVPMLCQNPSPSSSKPIAIPATSSKLGSPFLRAFPPVLEQRYDLPQEIFLRFLDDLNRATVASPPVQVLGLAGGIVSMVPLQTAQIVGNSVNAAATLATVAVSKSRSELCIRKANQELFAPRGLKVELARLDAVARYAEMPILDSDGKIDKNALILGPLDDALEQSSLTAQQRRLQALEPWIAPLDLTPLPDLHVPDNFISKMHASTSERQRQKEEKKMTKDRVKAHEDWSKDSKKAQQDYEKEMRKIEKETIKAHKKHAKDERDLEKELKKLDKERQKCEKEYEKEISKVDKDRRKDDKEEKGVRKVLWILITPLDNLPPI</sequence>
<keyword evidence="2" id="KW-1185">Reference proteome</keyword>
<organism evidence="1 2">
    <name type="scientific">Fusarium decemcellulare</name>
    <dbReference type="NCBI Taxonomy" id="57161"/>
    <lineage>
        <taxon>Eukaryota</taxon>
        <taxon>Fungi</taxon>
        <taxon>Dikarya</taxon>
        <taxon>Ascomycota</taxon>
        <taxon>Pezizomycotina</taxon>
        <taxon>Sordariomycetes</taxon>
        <taxon>Hypocreomycetidae</taxon>
        <taxon>Hypocreales</taxon>
        <taxon>Nectriaceae</taxon>
        <taxon>Fusarium</taxon>
        <taxon>Fusarium decemcellulare species complex</taxon>
    </lineage>
</organism>
<evidence type="ECO:0000313" key="2">
    <source>
        <dbReference type="Proteomes" id="UP001148629"/>
    </source>
</evidence>
<evidence type="ECO:0000313" key="1">
    <source>
        <dbReference type="EMBL" id="KAJ3542834.1"/>
    </source>
</evidence>
<proteinExistence type="predicted"/>
<reference evidence="1" key="1">
    <citation type="submission" date="2022-08" db="EMBL/GenBank/DDBJ databases">
        <title>Genome Sequence of Fusarium decemcellulare.</title>
        <authorList>
            <person name="Buettner E."/>
        </authorList>
    </citation>
    <scope>NUCLEOTIDE SEQUENCE</scope>
    <source>
        <strain evidence="1">Babe19</strain>
    </source>
</reference>
<gene>
    <name evidence="1" type="ORF">NM208_g3889</name>
</gene>
<dbReference type="EMBL" id="JANRMS010000274">
    <property type="protein sequence ID" value="KAJ3542834.1"/>
    <property type="molecule type" value="Genomic_DNA"/>
</dbReference>
<comment type="caution">
    <text evidence="1">The sequence shown here is derived from an EMBL/GenBank/DDBJ whole genome shotgun (WGS) entry which is preliminary data.</text>
</comment>
<accession>A0ACC1SMU9</accession>